<dbReference type="EMBL" id="JBHLWN010000107">
    <property type="protein sequence ID" value="MFC0216041.1"/>
    <property type="molecule type" value="Genomic_DNA"/>
</dbReference>
<gene>
    <name evidence="7" type="ORF">ACFFK0_26940</name>
</gene>
<evidence type="ECO:0000256" key="3">
    <source>
        <dbReference type="ARBA" id="ARBA00022597"/>
    </source>
</evidence>
<organism evidence="7 8">
    <name type="scientific">Paenibacillus chartarius</name>
    <dbReference type="NCBI Taxonomy" id="747481"/>
    <lineage>
        <taxon>Bacteria</taxon>
        <taxon>Bacillati</taxon>
        <taxon>Bacillota</taxon>
        <taxon>Bacilli</taxon>
        <taxon>Bacillales</taxon>
        <taxon>Paenibacillaceae</taxon>
        <taxon>Paenibacillus</taxon>
    </lineage>
</organism>
<evidence type="ECO:0000313" key="8">
    <source>
        <dbReference type="Proteomes" id="UP001589776"/>
    </source>
</evidence>
<evidence type="ECO:0000256" key="1">
    <source>
        <dbReference type="ARBA" id="ARBA00008520"/>
    </source>
</evidence>
<feature type="compositionally biased region" description="Low complexity" evidence="6">
    <location>
        <begin position="36"/>
        <end position="52"/>
    </location>
</feature>
<accession>A0ABV6DTQ8</accession>
<dbReference type="PANTHER" id="PTHR30061:SF50">
    <property type="entry name" value="MALTOSE_MALTODEXTRIN-BINDING PERIPLASMIC PROTEIN"/>
    <property type="match status" value="1"/>
</dbReference>
<feature type="chain" id="PRO_5045006066" description="Maltodextrin-binding protein" evidence="5">
    <location>
        <begin position="31"/>
        <end position="442"/>
    </location>
</feature>
<keyword evidence="5" id="KW-1003">Cell membrane</keyword>
<feature type="region of interest" description="Disordered" evidence="6">
    <location>
        <begin position="30"/>
        <end position="60"/>
    </location>
</feature>
<comment type="caution">
    <text evidence="7">The sequence shown here is derived from an EMBL/GenBank/DDBJ whole genome shotgun (WGS) entry which is preliminary data.</text>
</comment>
<dbReference type="CDD" id="cd13586">
    <property type="entry name" value="PBP2_Maltose_binding_like"/>
    <property type="match status" value="1"/>
</dbReference>
<keyword evidence="3 5" id="KW-0762">Sugar transport</keyword>
<comment type="subcellular location">
    <subcellularLocation>
        <location evidence="5">Cell membrane</location>
        <topology evidence="5">Lipid-anchor</topology>
    </subcellularLocation>
</comment>
<evidence type="ECO:0000256" key="2">
    <source>
        <dbReference type="ARBA" id="ARBA00022448"/>
    </source>
</evidence>
<evidence type="ECO:0000256" key="5">
    <source>
        <dbReference type="RuleBase" id="RU365005"/>
    </source>
</evidence>
<keyword evidence="2 5" id="KW-0813">Transport</keyword>
<dbReference type="RefSeq" id="WP_377473817.1">
    <property type="nucleotide sequence ID" value="NZ_JBHLWN010000107.1"/>
</dbReference>
<dbReference type="PANTHER" id="PTHR30061">
    <property type="entry name" value="MALTOSE-BINDING PERIPLASMIC PROTEIN"/>
    <property type="match status" value="1"/>
</dbReference>
<dbReference type="Proteomes" id="UP001589776">
    <property type="component" value="Unassembled WGS sequence"/>
</dbReference>
<keyword evidence="8" id="KW-1185">Reference proteome</keyword>
<evidence type="ECO:0000256" key="4">
    <source>
        <dbReference type="ARBA" id="ARBA00022729"/>
    </source>
</evidence>
<evidence type="ECO:0000313" key="7">
    <source>
        <dbReference type="EMBL" id="MFC0216041.1"/>
    </source>
</evidence>
<comment type="similarity">
    <text evidence="1 5">Belongs to the bacterial solute-binding protein 1 family.</text>
</comment>
<keyword evidence="5" id="KW-0449">Lipoprotein</keyword>
<dbReference type="PROSITE" id="PS51257">
    <property type="entry name" value="PROKAR_LIPOPROTEIN"/>
    <property type="match status" value="1"/>
</dbReference>
<dbReference type="SUPFAM" id="SSF53850">
    <property type="entry name" value="Periplasmic binding protein-like II"/>
    <property type="match status" value="1"/>
</dbReference>
<keyword evidence="4 5" id="KW-0732">Signal</keyword>
<protein>
    <recommendedName>
        <fullName evidence="5">Maltodextrin-binding protein</fullName>
    </recommendedName>
</protein>
<dbReference type="Gene3D" id="3.40.190.10">
    <property type="entry name" value="Periplasmic binding protein-like II"/>
    <property type="match status" value="2"/>
</dbReference>
<reference evidence="7 8" key="1">
    <citation type="submission" date="2024-09" db="EMBL/GenBank/DDBJ databases">
        <authorList>
            <person name="Sun Q."/>
            <person name="Mori K."/>
        </authorList>
    </citation>
    <scope>NUCLEOTIDE SEQUENCE [LARGE SCALE GENOMIC DNA]</scope>
    <source>
        <strain evidence="7 8">CCM 7759</strain>
    </source>
</reference>
<keyword evidence="5" id="KW-0472">Membrane</keyword>
<proteinExistence type="inferred from homology"/>
<evidence type="ECO:0000256" key="6">
    <source>
        <dbReference type="SAM" id="MobiDB-lite"/>
    </source>
</evidence>
<dbReference type="InterPro" id="IPR006060">
    <property type="entry name" value="Maltose/Cyclodextrin-bd"/>
</dbReference>
<sequence length="442" mass="48294">MNTKKSRFARSALTALIVLTASGCSVSHLSAGGSQAGTAANTETTPAAPAQTSGAAVTAEVKPEPGASLTLWEEEVEFGFLKPAVKEFEEKYNVPVQIEHVPVPNQAQRLSNDGPAKLAADVVLVPHDRLGDMASANLILPNDVFEQDTRNTMLDTAVQAVTFNGILYGYPKSIETYALYYNKDLVKEPAKTWDQIAEFAKTFNDKSKNRYAVMWENRSMYYNYAFIGTNGGYVFGKNGTDPEDIGLNNDGAVQAMKYFQGLKSILPVNTADTTYNVKTQLFQEGKLAYNIDGPWSSGSFKGKVNFGVMPLPQLPGGKRSVSFSGVRAYYVNSYTKYPNAAKLFAKFLTDKENALNNFKTTGTIPANKEAGEDPIIQYDPIVSGFLEQFKESQPMPSIPEMANVWAPMEGAIGAIWNDQADVKTSLDKAVQTIKDQNKSTKK</sequence>
<dbReference type="Pfam" id="PF13416">
    <property type="entry name" value="SBP_bac_8"/>
    <property type="match status" value="1"/>
</dbReference>
<dbReference type="PRINTS" id="PR00181">
    <property type="entry name" value="MALTOSEBP"/>
</dbReference>
<dbReference type="InterPro" id="IPR006059">
    <property type="entry name" value="SBP"/>
</dbReference>
<feature type="signal peptide" evidence="5">
    <location>
        <begin position="1"/>
        <end position="30"/>
    </location>
</feature>
<name>A0ABV6DTQ8_9BACL</name>